<keyword evidence="1" id="KW-0805">Transcription regulation</keyword>
<dbReference type="RefSeq" id="WP_123784335.1">
    <property type="nucleotide sequence ID" value="NZ_CP033713.1"/>
</dbReference>
<dbReference type="PANTHER" id="PTHR40661:SF3">
    <property type="entry name" value="FELS-1 PROPHAGE TRANSCRIPTIONAL REGULATOR"/>
    <property type="match status" value="1"/>
</dbReference>
<dbReference type="Pfam" id="PF01381">
    <property type="entry name" value="HTH_3"/>
    <property type="match status" value="1"/>
</dbReference>
<reference evidence="5" key="1">
    <citation type="submission" date="2018-11" db="EMBL/GenBank/DDBJ databases">
        <title>FDA dAtabase for Regulatory Grade micrObial Sequences (FDA-ARGOS): Supporting development and validation of Infectious Disease Dx tests.</title>
        <authorList>
            <person name="Bliska J."/>
            <person name="Cleland M.-M."/>
            <person name="Tallon L."/>
            <person name="Sadzewicz L."/>
            <person name="Zhao X."/>
            <person name="Vavikolanu K."/>
            <person name="Mehta A."/>
            <person name="Aluvathingal J."/>
            <person name="Nadendla S."/>
            <person name="Yan Y."/>
            <person name="Sichtig H."/>
        </authorList>
    </citation>
    <scope>NUCLEOTIDE SEQUENCE [LARGE SCALE GENOMIC DNA]</scope>
    <source>
        <strain evidence="5">FDAARGOS_581</strain>
    </source>
</reference>
<accession>A0ABM7ADS2</accession>
<dbReference type="PROSITE" id="PS50943">
    <property type="entry name" value="HTH_CROC1"/>
    <property type="match status" value="1"/>
</dbReference>
<gene>
    <name evidence="5" type="ORF">EGX47_04235</name>
</gene>
<dbReference type="SMART" id="SM00530">
    <property type="entry name" value="HTH_XRE"/>
    <property type="match status" value="1"/>
</dbReference>
<dbReference type="SUPFAM" id="SSF47413">
    <property type="entry name" value="lambda repressor-like DNA-binding domains"/>
    <property type="match status" value="1"/>
</dbReference>
<keyword evidence="3" id="KW-0804">Transcription</keyword>
<evidence type="ECO:0000256" key="3">
    <source>
        <dbReference type="ARBA" id="ARBA00023163"/>
    </source>
</evidence>
<evidence type="ECO:0000256" key="2">
    <source>
        <dbReference type="ARBA" id="ARBA00023125"/>
    </source>
</evidence>
<organism evidence="5 6">
    <name type="scientific">Yersinia pseudotuberculosis</name>
    <dbReference type="NCBI Taxonomy" id="633"/>
    <lineage>
        <taxon>Bacteria</taxon>
        <taxon>Pseudomonadati</taxon>
        <taxon>Pseudomonadota</taxon>
        <taxon>Gammaproteobacteria</taxon>
        <taxon>Enterobacterales</taxon>
        <taxon>Yersiniaceae</taxon>
        <taxon>Yersinia</taxon>
    </lineage>
</organism>
<sequence length="248" mass="27701">MSINIWHKKPNVKPSSVFCANQFNPIDFGANPLMTSSYKEKTDIEANKPEQFIPDPRIIRFGERLRQAMKGESNNSFAKRCGMSERVIRNYLDGSTYPSIDRLAILAKASGVSLEWLVSGQLDSDKNAYSDINAEKEEATPPSEKQLQAWVEILERMKPEERETVIDKVFRQGISVLLAAVQPSTQTAQPKLPLPDDLPERLGISHNAMAMGMLYDSLPNKDRQKILADIAMQQLLASGHEASDKQAG</sequence>
<feature type="domain" description="HTH cro/C1-type" evidence="4">
    <location>
        <begin position="77"/>
        <end position="117"/>
    </location>
</feature>
<dbReference type="InterPro" id="IPR010982">
    <property type="entry name" value="Lambda_DNA-bd_dom_sf"/>
</dbReference>
<protein>
    <submittedName>
        <fullName evidence="5">XRE family transcriptional regulator</fullName>
    </submittedName>
</protein>
<name>A0ABM7ADS2_YERPU</name>
<keyword evidence="6" id="KW-1185">Reference proteome</keyword>
<evidence type="ECO:0000313" key="6">
    <source>
        <dbReference type="Proteomes" id="UP000268669"/>
    </source>
</evidence>
<keyword evidence="2" id="KW-0238">DNA-binding</keyword>
<evidence type="ECO:0000259" key="4">
    <source>
        <dbReference type="PROSITE" id="PS50943"/>
    </source>
</evidence>
<proteinExistence type="predicted"/>
<dbReference type="Gene3D" id="1.10.260.40">
    <property type="entry name" value="lambda repressor-like DNA-binding domains"/>
    <property type="match status" value="1"/>
</dbReference>
<evidence type="ECO:0000256" key="1">
    <source>
        <dbReference type="ARBA" id="ARBA00023015"/>
    </source>
</evidence>
<evidence type="ECO:0000313" key="5">
    <source>
        <dbReference type="EMBL" id="AYW90614.1"/>
    </source>
</evidence>
<dbReference type="EMBL" id="CP033713">
    <property type="protein sequence ID" value="AYW90614.1"/>
    <property type="molecule type" value="Genomic_DNA"/>
</dbReference>
<dbReference type="CDD" id="cd00093">
    <property type="entry name" value="HTH_XRE"/>
    <property type="match status" value="1"/>
</dbReference>
<dbReference type="InterPro" id="IPR001387">
    <property type="entry name" value="Cro/C1-type_HTH"/>
</dbReference>
<dbReference type="Proteomes" id="UP000268669">
    <property type="component" value="Chromosome"/>
</dbReference>
<dbReference type="PANTHER" id="PTHR40661">
    <property type="match status" value="1"/>
</dbReference>